<keyword evidence="4 5" id="KW-0904">Protein phosphatase</keyword>
<name>I2CPD5_NANGC</name>
<protein>
    <recommendedName>
        <fullName evidence="7">PPM-type phosphatase domain-containing protein</fullName>
    </recommendedName>
</protein>
<evidence type="ECO:0000259" key="7">
    <source>
        <dbReference type="PROSITE" id="PS51746"/>
    </source>
</evidence>
<dbReference type="SMART" id="SM00332">
    <property type="entry name" value="PP2Cc"/>
    <property type="match status" value="1"/>
</dbReference>
<comment type="similarity">
    <text evidence="5">Belongs to the PP2C family.</text>
</comment>
<dbReference type="AlphaFoldDB" id="I2CPD5"/>
<reference evidence="8" key="1">
    <citation type="journal article" date="2012" name="Bioengineered">
        <title>Additional insights into the genome of the oleaginous model alga Nannochloropsis gaditana.</title>
        <authorList>
            <person name="Jinkerson R.E."/>
            <person name="Radakovits R."/>
            <person name="Posewitz M.C."/>
        </authorList>
    </citation>
    <scope>NUCLEOTIDE SEQUENCE</scope>
    <source>
        <strain evidence="8">CCMP526</strain>
    </source>
</reference>
<dbReference type="CDD" id="cd00143">
    <property type="entry name" value="PP2Cc"/>
    <property type="match status" value="1"/>
</dbReference>
<evidence type="ECO:0000256" key="5">
    <source>
        <dbReference type="RuleBase" id="RU003465"/>
    </source>
</evidence>
<keyword evidence="3 5" id="KW-0378">Hydrolase</keyword>
<dbReference type="PANTHER" id="PTHR47992">
    <property type="entry name" value="PROTEIN PHOSPHATASE"/>
    <property type="match status" value="1"/>
</dbReference>
<accession>I2CPD5</accession>
<reference evidence="8" key="2">
    <citation type="journal article" date="2012" name="Nat. Commun.">
        <title>Draft genome sequence and genetic transformation of the oleaginous alga Nannochloropis gaditana.</title>
        <authorList>
            <person name="Radakovits R."/>
            <person name="Jinkerson R.E."/>
            <person name="Fuerstenberg S.I."/>
            <person name="Tae H."/>
            <person name="Settlage R.E."/>
            <person name="Boore J.L."/>
            <person name="Posewitz M.C."/>
        </authorList>
    </citation>
    <scope>NUCLEOTIDE SEQUENCE</scope>
    <source>
        <strain evidence="8">CCMP526</strain>
    </source>
</reference>
<evidence type="ECO:0000313" key="8">
    <source>
        <dbReference type="EMBL" id="AFJ68768.1"/>
    </source>
</evidence>
<organism evidence="8">
    <name type="scientific">Nannochloropsis gaditana (strain CCMP526)</name>
    <name type="common">Green microalga</name>
    <name type="synonym">Microchloropsis gaditana</name>
    <dbReference type="NCBI Taxonomy" id="1093141"/>
    <lineage>
        <taxon>Eukaryota</taxon>
        <taxon>Sar</taxon>
        <taxon>Stramenopiles</taxon>
        <taxon>Ochrophyta</taxon>
        <taxon>Eustigmatophyceae</taxon>
        <taxon>Eustigmatales</taxon>
        <taxon>Monodopsidaceae</taxon>
        <taxon>Nannochloropsis</taxon>
    </lineage>
</organism>
<feature type="compositionally biased region" description="Acidic residues" evidence="6">
    <location>
        <begin position="371"/>
        <end position="383"/>
    </location>
</feature>
<comment type="subcellular location">
    <subcellularLocation>
        <location evidence="1">Membrane</location>
        <topology evidence="1">Peripheral membrane protein</topology>
    </subcellularLocation>
</comment>
<evidence type="ECO:0000256" key="2">
    <source>
        <dbReference type="ARBA" id="ARBA00022723"/>
    </source>
</evidence>
<feature type="non-terminal residue" evidence="8">
    <location>
        <position position="1"/>
    </location>
</feature>
<sequence length="398" mass="44026">PVAPPPKATDKIILDRIERSPATVSTSIGSTSLRYAYLSQRGYYPDALDKPNQDCFLVCRNFMRDPARAVFAVFDGHGREGDLCAQFCRDMLVEKMGHHLKGRETEKEIRAGLTRTFLELNDLLHSCPGIDDTLSGTTAIAVVFIKNKMFVCNVGDSRAILAQRPRAPEPAPAPPDATAVTAPNGAAVTGRNGAELRVFPLSEDQTPYRRDERERVKRCGARVLSMDQMAGFEPLHEKWGDVRLGEAIDEAGDPPRVWSKYGEYPGTAFTRSLGDSIAEELGVYAVPEITVRKISPRDQYVMVASDGVYEFLTNKQCIQTLHEHSDPLAATQALARKAFDLWLSYEIRSDDITLICLFMDHVGAGKKEGEGAGEEGEEEEEDPAWSLKTVRPLRSPRG</sequence>
<dbReference type="EMBL" id="JU966199">
    <property type="protein sequence ID" value="AFJ68768.1"/>
    <property type="molecule type" value="mRNA"/>
</dbReference>
<proteinExistence type="evidence at transcript level"/>
<feature type="non-terminal residue" evidence="8">
    <location>
        <position position="398"/>
    </location>
</feature>
<keyword evidence="2" id="KW-0479">Metal-binding</keyword>
<feature type="domain" description="PPM-type phosphatase" evidence="7">
    <location>
        <begin position="34"/>
        <end position="359"/>
    </location>
</feature>
<dbReference type="GO" id="GO:0046872">
    <property type="term" value="F:metal ion binding"/>
    <property type="evidence" value="ECO:0007669"/>
    <property type="project" value="UniProtKB-KW"/>
</dbReference>
<dbReference type="PROSITE" id="PS01032">
    <property type="entry name" value="PPM_1"/>
    <property type="match status" value="1"/>
</dbReference>
<dbReference type="SUPFAM" id="SSF81606">
    <property type="entry name" value="PP2C-like"/>
    <property type="match status" value="1"/>
</dbReference>
<dbReference type="GO" id="GO:0004722">
    <property type="term" value="F:protein serine/threonine phosphatase activity"/>
    <property type="evidence" value="ECO:0007669"/>
    <property type="project" value="InterPro"/>
</dbReference>
<dbReference type="GO" id="GO:0016020">
    <property type="term" value="C:membrane"/>
    <property type="evidence" value="ECO:0007669"/>
    <property type="project" value="UniProtKB-SubCell"/>
</dbReference>
<dbReference type="Gene3D" id="3.60.40.10">
    <property type="entry name" value="PPM-type phosphatase domain"/>
    <property type="match status" value="1"/>
</dbReference>
<dbReference type="InterPro" id="IPR036457">
    <property type="entry name" value="PPM-type-like_dom_sf"/>
</dbReference>
<evidence type="ECO:0000256" key="4">
    <source>
        <dbReference type="ARBA" id="ARBA00022912"/>
    </source>
</evidence>
<dbReference type="InterPro" id="IPR001932">
    <property type="entry name" value="PPM-type_phosphatase-like_dom"/>
</dbReference>
<evidence type="ECO:0000256" key="1">
    <source>
        <dbReference type="ARBA" id="ARBA00004170"/>
    </source>
</evidence>
<gene>
    <name evidence="8" type="ORF">NGATSA_3018200</name>
</gene>
<dbReference type="PROSITE" id="PS51746">
    <property type="entry name" value="PPM_2"/>
    <property type="match status" value="1"/>
</dbReference>
<dbReference type="InterPro" id="IPR000222">
    <property type="entry name" value="PP2C_BS"/>
</dbReference>
<feature type="region of interest" description="Disordered" evidence="6">
    <location>
        <begin position="366"/>
        <end position="398"/>
    </location>
</feature>
<evidence type="ECO:0000256" key="6">
    <source>
        <dbReference type="SAM" id="MobiDB-lite"/>
    </source>
</evidence>
<dbReference type="InterPro" id="IPR015655">
    <property type="entry name" value="PP2C"/>
</dbReference>
<evidence type="ECO:0000256" key="3">
    <source>
        <dbReference type="ARBA" id="ARBA00022801"/>
    </source>
</evidence>
<dbReference type="Pfam" id="PF00481">
    <property type="entry name" value="PP2C"/>
    <property type="match status" value="1"/>
</dbReference>